<evidence type="ECO:0000256" key="4">
    <source>
        <dbReference type="ARBA" id="ARBA00023136"/>
    </source>
</evidence>
<name>A0A1Y3YXH2_9BACE</name>
<dbReference type="InterPro" id="IPR033985">
    <property type="entry name" value="SusD-like_N"/>
</dbReference>
<reference evidence="9" key="1">
    <citation type="submission" date="2017-04" db="EMBL/GenBank/DDBJ databases">
        <title>Function of individual gut microbiota members based on whole genome sequencing of pure cultures obtained from chicken caecum.</title>
        <authorList>
            <person name="Medvecky M."/>
            <person name="Cejkova D."/>
            <person name="Polansky O."/>
            <person name="Karasova D."/>
            <person name="Kubasova T."/>
            <person name="Cizek A."/>
            <person name="Rychlik I."/>
        </authorList>
    </citation>
    <scope>NUCLEOTIDE SEQUENCE [LARGE SCALE GENOMIC DNA]</scope>
    <source>
        <strain evidence="9">An43</strain>
    </source>
</reference>
<dbReference type="SUPFAM" id="SSF48452">
    <property type="entry name" value="TPR-like"/>
    <property type="match status" value="1"/>
</dbReference>
<gene>
    <name evidence="8" type="ORF">B5F97_04675</name>
</gene>
<evidence type="ECO:0000256" key="5">
    <source>
        <dbReference type="ARBA" id="ARBA00023237"/>
    </source>
</evidence>
<dbReference type="InterPro" id="IPR011990">
    <property type="entry name" value="TPR-like_helical_dom_sf"/>
</dbReference>
<dbReference type="Gene3D" id="1.25.40.390">
    <property type="match status" value="1"/>
</dbReference>
<dbReference type="GO" id="GO:0009279">
    <property type="term" value="C:cell outer membrane"/>
    <property type="evidence" value="ECO:0007669"/>
    <property type="project" value="UniProtKB-SubCell"/>
</dbReference>
<dbReference type="EMBL" id="NFII01000003">
    <property type="protein sequence ID" value="OUO02082.1"/>
    <property type="molecule type" value="Genomic_DNA"/>
</dbReference>
<sequence length="635" mass="71532">MKKIYQTILICLGVMGITSCSDFLDQKSPSEIDQSDLALKPVYIQQVMNNMYAGLTLDHTYGCRMPLNFSTNSDIELVDATKLEDFTNAEDRGASNYNPSTTWSRLDNNWQSMFKIIEGANVVIESVDQSPIMADKNNSDYNTLLHYKGEALTIRAMVYYDLIKTYGDIPMKFEPTKEDGSNLYLEKTDRDVIYERLLSDLETAAAALPWAGMDGYTTEHATKGFAHGLLARIALSYAGYSIRETAKEGYETMPGSDPSYPTQRPDAAKREELYKLALTHLDVIIKDGPHKLNPSFEDEWYRINQRTLDNQYYENLYEVAHGLGTSGEMGYTIGVRLNAKDTNSASWGYGNSSAKVQLTAPFFWSFDHKDLRRDITCANYTIEGNDKDTPDIEKMAGNKPFQLYVAKWDVRKMSEEWLKQNKNASAKKGYGINWVVMRYSDVLLMYAEVMNELFGPDAIGTATCGKTGRDALMEVHCRAFDTADQANAQAYVNGISSADFFDAVVDERAWELAGEAVRKYDLIRWGLLSSKTQEMLDNYINVVKPNAPAKLYYNMRSDDPKSIDMSSVQWYATPANTGDYKKSSDFWGKDDSKLEVFTENISSGLNKTVINRHLLPLGSSVISDSKGKLNNSYGF</sequence>
<comment type="similarity">
    <text evidence="2">Belongs to the SusD family.</text>
</comment>
<organism evidence="8 9">
    <name type="scientific">Bacteroides clarus</name>
    <dbReference type="NCBI Taxonomy" id="626929"/>
    <lineage>
        <taxon>Bacteria</taxon>
        <taxon>Pseudomonadati</taxon>
        <taxon>Bacteroidota</taxon>
        <taxon>Bacteroidia</taxon>
        <taxon>Bacteroidales</taxon>
        <taxon>Bacteroidaceae</taxon>
        <taxon>Bacteroides</taxon>
    </lineage>
</organism>
<dbReference type="InterPro" id="IPR012944">
    <property type="entry name" value="SusD_RagB_dom"/>
</dbReference>
<evidence type="ECO:0000259" key="6">
    <source>
        <dbReference type="Pfam" id="PF07980"/>
    </source>
</evidence>
<dbReference type="AlphaFoldDB" id="A0A1Y3YXH2"/>
<dbReference type="Pfam" id="PF07980">
    <property type="entry name" value="SusD_RagB"/>
    <property type="match status" value="1"/>
</dbReference>
<accession>A0A1Y3YXH2</accession>
<keyword evidence="3" id="KW-0732">Signal</keyword>
<feature type="domain" description="RagB/SusD" evidence="6">
    <location>
        <begin position="388"/>
        <end position="563"/>
    </location>
</feature>
<evidence type="ECO:0000313" key="8">
    <source>
        <dbReference type="EMBL" id="OUO02082.1"/>
    </source>
</evidence>
<evidence type="ECO:0000313" key="9">
    <source>
        <dbReference type="Proteomes" id="UP000195386"/>
    </source>
</evidence>
<evidence type="ECO:0000259" key="7">
    <source>
        <dbReference type="Pfam" id="PF14322"/>
    </source>
</evidence>
<proteinExistence type="inferred from homology"/>
<comment type="caution">
    <text evidence="8">The sequence shown here is derived from an EMBL/GenBank/DDBJ whole genome shotgun (WGS) entry which is preliminary data.</text>
</comment>
<protein>
    <submittedName>
        <fullName evidence="8">RagB/SusD family nutrient uptake outer membrane protein</fullName>
    </submittedName>
</protein>
<feature type="domain" description="SusD-like N-terminal" evidence="7">
    <location>
        <begin position="22"/>
        <end position="235"/>
    </location>
</feature>
<dbReference type="Pfam" id="PF14322">
    <property type="entry name" value="SusD-like_3"/>
    <property type="match status" value="1"/>
</dbReference>
<dbReference type="Proteomes" id="UP000195386">
    <property type="component" value="Unassembled WGS sequence"/>
</dbReference>
<dbReference type="PROSITE" id="PS51257">
    <property type="entry name" value="PROKAR_LIPOPROTEIN"/>
    <property type="match status" value="1"/>
</dbReference>
<evidence type="ECO:0000256" key="1">
    <source>
        <dbReference type="ARBA" id="ARBA00004442"/>
    </source>
</evidence>
<dbReference type="RefSeq" id="WP_087425586.1">
    <property type="nucleotide sequence ID" value="NZ_CANTWF010000004.1"/>
</dbReference>
<evidence type="ECO:0000256" key="3">
    <source>
        <dbReference type="ARBA" id="ARBA00022729"/>
    </source>
</evidence>
<keyword evidence="4" id="KW-0472">Membrane</keyword>
<comment type="subcellular location">
    <subcellularLocation>
        <location evidence="1">Cell outer membrane</location>
    </subcellularLocation>
</comment>
<evidence type="ECO:0000256" key="2">
    <source>
        <dbReference type="ARBA" id="ARBA00006275"/>
    </source>
</evidence>
<keyword evidence="5" id="KW-0998">Cell outer membrane</keyword>